<dbReference type="AlphaFoldDB" id="A0A934KBP6"/>
<keyword evidence="1" id="KW-0472">Membrane</keyword>
<dbReference type="EMBL" id="JAEKNR010000154">
    <property type="protein sequence ID" value="MBJ7599423.1"/>
    <property type="molecule type" value="Genomic_DNA"/>
</dbReference>
<keyword evidence="1" id="KW-0812">Transmembrane</keyword>
<keyword evidence="1" id="KW-1133">Transmembrane helix</keyword>
<evidence type="ECO:0000313" key="2">
    <source>
        <dbReference type="EMBL" id="MBJ7599423.1"/>
    </source>
</evidence>
<proteinExistence type="predicted"/>
<gene>
    <name evidence="2" type="ORF">JF922_15265</name>
</gene>
<dbReference type="Proteomes" id="UP000612893">
    <property type="component" value="Unassembled WGS sequence"/>
</dbReference>
<reference evidence="2" key="1">
    <citation type="submission" date="2020-10" db="EMBL/GenBank/DDBJ databases">
        <title>Ca. Dormibacterota MAGs.</title>
        <authorList>
            <person name="Montgomery K."/>
        </authorList>
    </citation>
    <scope>NUCLEOTIDE SEQUENCE [LARGE SCALE GENOMIC DNA]</scope>
    <source>
        <strain evidence="2">SC8812_S17_10</strain>
    </source>
</reference>
<sequence>MRSVEMSLAPRSPVKRGGRLVLDSADPAIPLDRVPHFVSDLRHLGIVAALMVVLLVGGAQLIPLVVK</sequence>
<comment type="caution">
    <text evidence="2">The sequence shown here is derived from an EMBL/GenBank/DDBJ whole genome shotgun (WGS) entry which is preliminary data.</text>
</comment>
<name>A0A934KBP6_9BACT</name>
<protein>
    <submittedName>
        <fullName evidence="2">Uncharacterized protein</fullName>
    </submittedName>
</protein>
<accession>A0A934KBP6</accession>
<organism evidence="2 3">
    <name type="scientific">Candidatus Nephthysia bennettiae</name>
    <dbReference type="NCBI Taxonomy" id="3127016"/>
    <lineage>
        <taxon>Bacteria</taxon>
        <taxon>Bacillati</taxon>
        <taxon>Candidatus Dormiibacterota</taxon>
        <taxon>Candidatus Dormibacteria</taxon>
        <taxon>Candidatus Dormibacterales</taxon>
        <taxon>Candidatus Dormibacteraceae</taxon>
        <taxon>Candidatus Nephthysia</taxon>
    </lineage>
</organism>
<feature type="transmembrane region" description="Helical" evidence="1">
    <location>
        <begin position="44"/>
        <end position="66"/>
    </location>
</feature>
<evidence type="ECO:0000313" key="3">
    <source>
        <dbReference type="Proteomes" id="UP000612893"/>
    </source>
</evidence>
<evidence type="ECO:0000256" key="1">
    <source>
        <dbReference type="SAM" id="Phobius"/>
    </source>
</evidence>
<keyword evidence="3" id="KW-1185">Reference proteome</keyword>